<dbReference type="GO" id="GO:0005829">
    <property type="term" value="C:cytosol"/>
    <property type="evidence" value="ECO:0007669"/>
    <property type="project" value="TreeGrafter"/>
</dbReference>
<name>A0A078A8Y6_STYLE</name>
<evidence type="ECO:0000256" key="3">
    <source>
        <dbReference type="ARBA" id="ARBA00022553"/>
    </source>
</evidence>
<dbReference type="GO" id="GO:0032934">
    <property type="term" value="F:sterol binding"/>
    <property type="evidence" value="ECO:0007669"/>
    <property type="project" value="TreeGrafter"/>
</dbReference>
<dbReference type="Gene3D" id="3.30.70.3490">
    <property type="match status" value="1"/>
</dbReference>
<evidence type="ECO:0000256" key="1">
    <source>
        <dbReference type="ARBA" id="ARBA00008842"/>
    </source>
</evidence>
<organism evidence="9 10">
    <name type="scientific">Stylonychia lemnae</name>
    <name type="common">Ciliate</name>
    <dbReference type="NCBI Taxonomy" id="5949"/>
    <lineage>
        <taxon>Eukaryota</taxon>
        <taxon>Sar</taxon>
        <taxon>Alveolata</taxon>
        <taxon>Ciliophora</taxon>
        <taxon>Intramacronucleata</taxon>
        <taxon>Spirotrichea</taxon>
        <taxon>Stichotrichia</taxon>
        <taxon>Sporadotrichida</taxon>
        <taxon>Oxytrichidae</taxon>
        <taxon>Stylonychinae</taxon>
        <taxon>Stylonychia</taxon>
    </lineage>
</organism>
<evidence type="ECO:0000256" key="5">
    <source>
        <dbReference type="ARBA" id="ARBA00023121"/>
    </source>
</evidence>
<dbReference type="InterPro" id="IPR037239">
    <property type="entry name" value="OSBP_sf"/>
</dbReference>
<dbReference type="EMBL" id="CCKQ01007009">
    <property type="protein sequence ID" value="CDW78336.1"/>
    <property type="molecule type" value="Genomic_DNA"/>
</dbReference>
<dbReference type="OrthoDB" id="309527at2759"/>
<dbReference type="Gene3D" id="2.30.29.30">
    <property type="entry name" value="Pleckstrin-homology domain (PH domain)/Phosphotyrosine-binding domain (PTB)"/>
    <property type="match status" value="1"/>
</dbReference>
<proteinExistence type="inferred from homology"/>
<keyword evidence="3" id="KW-0597">Phosphoprotein</keyword>
<dbReference type="Proteomes" id="UP000039865">
    <property type="component" value="Unassembled WGS sequence"/>
</dbReference>
<keyword evidence="5" id="KW-0446">Lipid-binding</keyword>
<dbReference type="InterPro" id="IPR018494">
    <property type="entry name" value="Oxysterol-bd_CS"/>
</dbReference>
<dbReference type="PROSITE" id="PS50003">
    <property type="entry name" value="PH_DOMAIN"/>
    <property type="match status" value="1"/>
</dbReference>
<dbReference type="GO" id="GO:0120009">
    <property type="term" value="P:intermembrane lipid transfer"/>
    <property type="evidence" value="ECO:0007669"/>
    <property type="project" value="UniProtKB-ARBA"/>
</dbReference>
<dbReference type="Gene3D" id="2.40.160.120">
    <property type="match status" value="1"/>
</dbReference>
<evidence type="ECO:0000256" key="4">
    <source>
        <dbReference type="ARBA" id="ARBA00023055"/>
    </source>
</evidence>
<dbReference type="AlphaFoldDB" id="A0A078A8Y6"/>
<dbReference type="GO" id="GO:0016020">
    <property type="term" value="C:membrane"/>
    <property type="evidence" value="ECO:0007669"/>
    <property type="project" value="TreeGrafter"/>
</dbReference>
<evidence type="ECO:0000256" key="7">
    <source>
        <dbReference type="SAM" id="MobiDB-lite"/>
    </source>
</evidence>
<comment type="similarity">
    <text evidence="1 6">Belongs to the OSBP family.</text>
</comment>
<feature type="domain" description="PH" evidence="8">
    <location>
        <begin position="1"/>
        <end position="89"/>
    </location>
</feature>
<dbReference type="SMART" id="SM00233">
    <property type="entry name" value="PH"/>
    <property type="match status" value="1"/>
</dbReference>
<evidence type="ECO:0000313" key="9">
    <source>
        <dbReference type="EMBL" id="CDW78336.1"/>
    </source>
</evidence>
<dbReference type="InterPro" id="IPR001849">
    <property type="entry name" value="PH_domain"/>
</dbReference>
<dbReference type="InterPro" id="IPR011993">
    <property type="entry name" value="PH-like_dom_sf"/>
</dbReference>
<dbReference type="FunCoup" id="A0A078A8Y6">
    <property type="interactions" value="27"/>
</dbReference>
<evidence type="ECO:0000259" key="8">
    <source>
        <dbReference type="PROSITE" id="PS50003"/>
    </source>
</evidence>
<dbReference type="InterPro" id="IPR000648">
    <property type="entry name" value="Oxysterol-bd"/>
</dbReference>
<reference evidence="9 10" key="1">
    <citation type="submission" date="2014-06" db="EMBL/GenBank/DDBJ databases">
        <authorList>
            <person name="Swart Estienne"/>
        </authorList>
    </citation>
    <scope>NUCLEOTIDE SEQUENCE [LARGE SCALE GENOMIC DNA]</scope>
    <source>
        <strain evidence="9 10">130c</strain>
    </source>
</reference>
<feature type="region of interest" description="Disordered" evidence="7">
    <location>
        <begin position="102"/>
        <end position="135"/>
    </location>
</feature>
<dbReference type="Pfam" id="PF01237">
    <property type="entry name" value="Oxysterol_BP"/>
    <property type="match status" value="1"/>
</dbReference>
<dbReference type="SUPFAM" id="SSF50729">
    <property type="entry name" value="PH domain-like"/>
    <property type="match status" value="1"/>
</dbReference>
<dbReference type="PANTHER" id="PTHR10972:SF205">
    <property type="entry name" value="OXYSTEROL-BINDING PROTEIN 1"/>
    <property type="match status" value="1"/>
</dbReference>
<keyword evidence="4" id="KW-0445">Lipid transport</keyword>
<evidence type="ECO:0000313" key="10">
    <source>
        <dbReference type="Proteomes" id="UP000039865"/>
    </source>
</evidence>
<keyword evidence="10" id="KW-1185">Reference proteome</keyword>
<dbReference type="InParanoid" id="A0A078A8Y6"/>
<feature type="compositionally biased region" description="Polar residues" evidence="7">
    <location>
        <begin position="124"/>
        <end position="135"/>
    </location>
</feature>
<evidence type="ECO:0000256" key="2">
    <source>
        <dbReference type="ARBA" id="ARBA00022448"/>
    </source>
</evidence>
<dbReference type="OMA" id="ENRATWV"/>
<dbReference type="PANTHER" id="PTHR10972">
    <property type="entry name" value="OXYSTEROL-BINDING PROTEIN-RELATED"/>
    <property type="match status" value="1"/>
</dbReference>
<feature type="region of interest" description="Disordered" evidence="7">
    <location>
        <begin position="249"/>
        <end position="275"/>
    </location>
</feature>
<accession>A0A078A8Y6</accession>
<keyword evidence="2" id="KW-0813">Transport</keyword>
<dbReference type="PROSITE" id="PS01013">
    <property type="entry name" value="OSBP"/>
    <property type="match status" value="1"/>
</dbReference>
<evidence type="ECO:0000256" key="6">
    <source>
        <dbReference type="RuleBase" id="RU003844"/>
    </source>
</evidence>
<feature type="compositionally biased region" description="Polar residues" evidence="7">
    <location>
        <begin position="253"/>
        <end position="275"/>
    </location>
</feature>
<sequence length="800" mass="92665">MEGYLYKKDGFFSGWVQYYFILHEDTLIYLDKQGGKPQGSIHMKISKISGDQKDRLLILIFNGTNEIYLRANSIKEKVEWTNALVNCQKQCLEGRYDQFKQKKSSNKGSKQASPFKDADHDSQSESNGDNNTRASKANGFGTNWYEQLNLQFCSKMFKADGPFFMRLGQIWELEAQVEEIVSLIIPEANRTKNPLIRDYALKISQASELIKEKMTECVQEMEETRKEMFKVAKTIVKMKDEFLTGKVSLGGIHQNNQRKGSSNSNQSSPTKTYANHYNVSANSPIKLINEQLNSNSNQNQLYENYQNGRNDNHYYQGSHFQDDRNGYTTQGGGINGTMSLIQTQKVAGSLLTHENYQNNHVFGSANKAQRTSQLNQLFEEEKNQHQMIQQQNTNFAVPRNLMNSLEKGLVMGYGGIPISYTMKTRDKLPALTPENQSFSIWAILKSAIGKDLGKVTMPIWLNEPISMLQKISELMHYHEIMDKAMTFQDDCKKLGYISMFLMTQYSDVYKRTRKPFNPILGETYELIQPNYRFFCEQVSHHPPISAFYAEGKGYYTYGNTNVKNSFKATSLEFKAIGLQHMILTEGNEHIIIKRPDNSANNLVVGTLYVDVHGKLEVINITKNIKCILTIHRRGWRSTNDYKVEGFVTDQFGKNRFQVDGLWNEKYSITDLQTNQVEEVFQAEPKPPLSDRQYGFGYYTINLNNIDDHMKKTLPPTDTRRRPDQRFMEEGNYDMAAEEKHRLEEKQRVVRKRREDKQILHKPAYFKEVDDEHCGEKAYVYLGNYWEKRKKMDYVDCPDLF</sequence>
<protein>
    <submittedName>
        <fullName evidence="9">Oxysterol-binding protein</fullName>
    </submittedName>
</protein>
<dbReference type="Pfam" id="PF00169">
    <property type="entry name" value="PH"/>
    <property type="match status" value="1"/>
</dbReference>
<dbReference type="SUPFAM" id="SSF144000">
    <property type="entry name" value="Oxysterol-binding protein-like"/>
    <property type="match status" value="1"/>
</dbReference>
<gene>
    <name evidence="9" type="primary">Contig4893.g5228</name>
    <name evidence="9" type="ORF">STYLEM_7312</name>
</gene>
<dbReference type="FunFam" id="2.40.160.120:FF:000001">
    <property type="entry name" value="Oxysterol-binding protein"/>
    <property type="match status" value="1"/>
</dbReference>